<evidence type="ECO:0000313" key="1">
    <source>
        <dbReference type="EMBL" id="GAA5139376.1"/>
    </source>
</evidence>
<gene>
    <name evidence="1" type="ORF">GCM10023213_19950</name>
</gene>
<dbReference type="Proteomes" id="UP001499852">
    <property type="component" value="Unassembled WGS sequence"/>
</dbReference>
<reference evidence="2" key="1">
    <citation type="journal article" date="2019" name="Int. J. Syst. Evol. Microbiol.">
        <title>The Global Catalogue of Microorganisms (GCM) 10K type strain sequencing project: providing services to taxonomists for standard genome sequencing and annotation.</title>
        <authorList>
            <consortium name="The Broad Institute Genomics Platform"/>
            <consortium name="The Broad Institute Genome Sequencing Center for Infectious Disease"/>
            <person name="Wu L."/>
            <person name="Ma J."/>
        </authorList>
    </citation>
    <scope>NUCLEOTIDE SEQUENCE [LARGE SCALE GENOMIC DNA]</scope>
    <source>
        <strain evidence="2">JCM 18053</strain>
    </source>
</reference>
<evidence type="ECO:0000313" key="2">
    <source>
        <dbReference type="Proteomes" id="UP001499852"/>
    </source>
</evidence>
<proteinExistence type="predicted"/>
<sequence length="115" mass="12883">MLVQWKVQKGSNLPKNQTNTPHMKVYSINYTLKAPGRNYAPLLNAIRSLFPDHIHPLDSCWFVYTSVTAMQIKDLLTPHMDVNDVILVLVAKGPGAAQLLDSTSVNWLNSKLPID</sequence>
<name>A0ABP9P214_9BACT</name>
<keyword evidence="2" id="KW-1185">Reference proteome</keyword>
<accession>A0ABP9P214</accession>
<organism evidence="1 2">
    <name type="scientific">Prosthecobacter algae</name>
    <dbReference type="NCBI Taxonomy" id="1144682"/>
    <lineage>
        <taxon>Bacteria</taxon>
        <taxon>Pseudomonadati</taxon>
        <taxon>Verrucomicrobiota</taxon>
        <taxon>Verrucomicrobiia</taxon>
        <taxon>Verrucomicrobiales</taxon>
        <taxon>Verrucomicrobiaceae</taxon>
        <taxon>Prosthecobacter</taxon>
    </lineage>
</organism>
<protein>
    <submittedName>
        <fullName evidence="1">Uncharacterized protein</fullName>
    </submittedName>
</protein>
<comment type="caution">
    <text evidence="1">The sequence shown here is derived from an EMBL/GenBank/DDBJ whole genome shotgun (WGS) entry which is preliminary data.</text>
</comment>
<dbReference type="EMBL" id="BAABIA010000003">
    <property type="protein sequence ID" value="GAA5139376.1"/>
    <property type="molecule type" value="Genomic_DNA"/>
</dbReference>